<protein>
    <submittedName>
        <fullName evidence="2">Uncharacterized protein</fullName>
    </submittedName>
</protein>
<comment type="caution">
    <text evidence="2">The sequence shown here is derived from an EMBL/GenBank/DDBJ whole genome shotgun (WGS) entry which is preliminary data.</text>
</comment>
<accession>A0ABP7WWU3</accession>
<evidence type="ECO:0000313" key="3">
    <source>
        <dbReference type="Proteomes" id="UP001500841"/>
    </source>
</evidence>
<keyword evidence="3" id="KW-1185">Reference proteome</keyword>
<organism evidence="2 3">
    <name type="scientific">Mucilaginibacter panaciglaebae</name>
    <dbReference type="NCBI Taxonomy" id="502331"/>
    <lineage>
        <taxon>Bacteria</taxon>
        <taxon>Pseudomonadati</taxon>
        <taxon>Bacteroidota</taxon>
        <taxon>Sphingobacteriia</taxon>
        <taxon>Sphingobacteriales</taxon>
        <taxon>Sphingobacteriaceae</taxon>
        <taxon>Mucilaginibacter</taxon>
    </lineage>
</organism>
<feature type="transmembrane region" description="Helical" evidence="1">
    <location>
        <begin position="50"/>
        <end position="69"/>
    </location>
</feature>
<dbReference type="EMBL" id="BAABCV010000008">
    <property type="protein sequence ID" value="GAA4098776.1"/>
    <property type="molecule type" value="Genomic_DNA"/>
</dbReference>
<keyword evidence="1" id="KW-1133">Transmembrane helix</keyword>
<feature type="transmembrane region" description="Helical" evidence="1">
    <location>
        <begin position="20"/>
        <end position="38"/>
    </location>
</feature>
<proteinExistence type="predicted"/>
<reference evidence="3" key="1">
    <citation type="journal article" date="2019" name="Int. J. Syst. Evol. Microbiol.">
        <title>The Global Catalogue of Microorganisms (GCM) 10K type strain sequencing project: providing services to taxonomists for standard genome sequencing and annotation.</title>
        <authorList>
            <consortium name="The Broad Institute Genomics Platform"/>
            <consortium name="The Broad Institute Genome Sequencing Center for Infectious Disease"/>
            <person name="Wu L."/>
            <person name="Ma J."/>
        </authorList>
    </citation>
    <scope>NUCLEOTIDE SEQUENCE [LARGE SCALE GENOMIC DNA]</scope>
    <source>
        <strain evidence="3">JCM 17085</strain>
    </source>
</reference>
<evidence type="ECO:0000313" key="2">
    <source>
        <dbReference type="EMBL" id="GAA4098776.1"/>
    </source>
</evidence>
<keyword evidence="1" id="KW-0812">Transmembrane</keyword>
<sequence length="87" mass="10501">MSLKIMETAMHVFFIRYRKLISTLCIITLLFLPFKIYEAPSFSPDHKFEFIGYWLDTSIYVAIPIWMLVKIRTAVKAYRDEDKWKEM</sequence>
<dbReference type="Proteomes" id="UP001500841">
    <property type="component" value="Unassembled WGS sequence"/>
</dbReference>
<keyword evidence="1" id="KW-0472">Membrane</keyword>
<name>A0ABP7WWU3_9SPHI</name>
<gene>
    <name evidence="2" type="ORF">GCM10022392_23390</name>
</gene>
<evidence type="ECO:0000256" key="1">
    <source>
        <dbReference type="SAM" id="Phobius"/>
    </source>
</evidence>